<dbReference type="GO" id="GO:0034213">
    <property type="term" value="P:quinolinate catabolic process"/>
    <property type="evidence" value="ECO:0007669"/>
    <property type="project" value="TreeGrafter"/>
</dbReference>
<evidence type="ECO:0000256" key="4">
    <source>
        <dbReference type="ARBA" id="ARBA00011218"/>
    </source>
</evidence>
<dbReference type="Gene3D" id="3.90.1170.20">
    <property type="entry name" value="Quinolinate phosphoribosyl transferase, N-terminal domain"/>
    <property type="match status" value="1"/>
</dbReference>
<dbReference type="CDD" id="cd01572">
    <property type="entry name" value="QPRTase"/>
    <property type="match status" value="1"/>
</dbReference>
<evidence type="ECO:0000256" key="10">
    <source>
        <dbReference type="ARBA" id="ARBA00047445"/>
    </source>
</evidence>
<dbReference type="Pfam" id="PF02749">
    <property type="entry name" value="QRPTase_N"/>
    <property type="match status" value="1"/>
</dbReference>
<dbReference type="FunFam" id="3.90.1170.20:FF:000001">
    <property type="entry name" value="Nicotinate-nucleotide diphosphorylase (Carboxylating)"/>
    <property type="match status" value="1"/>
</dbReference>
<keyword evidence="8 12" id="KW-0808">Transferase</keyword>
<evidence type="ECO:0000256" key="12">
    <source>
        <dbReference type="PIRNR" id="PIRNR006250"/>
    </source>
</evidence>
<dbReference type="PANTHER" id="PTHR32179">
    <property type="entry name" value="NICOTINATE-NUCLEOTIDE PYROPHOSPHORYLASE [CARBOXYLATING]"/>
    <property type="match status" value="1"/>
</dbReference>
<evidence type="ECO:0000256" key="5">
    <source>
        <dbReference type="ARBA" id="ARBA00011944"/>
    </source>
</evidence>
<dbReference type="InterPro" id="IPR004393">
    <property type="entry name" value="NadC"/>
</dbReference>
<comment type="function">
    <text evidence="1">Involved in the catabolism of quinolinic acid (QA).</text>
</comment>
<dbReference type="GO" id="GO:0004514">
    <property type="term" value="F:nicotinate-nucleotide diphosphorylase (carboxylating) activity"/>
    <property type="evidence" value="ECO:0007669"/>
    <property type="project" value="UniProtKB-EC"/>
</dbReference>
<evidence type="ECO:0000256" key="6">
    <source>
        <dbReference type="ARBA" id="ARBA00022642"/>
    </source>
</evidence>
<reference evidence="15" key="1">
    <citation type="submission" date="2021-02" db="EMBL/GenBank/DDBJ databases">
        <title>Natronogracilivirga saccharolytica gen. nov. sp. nov. a new anaerobic, haloalkiliphilic carbohydrate-fermenting bacterium from soda lake and proposing of Cyclonatronumiaceae fam. nov. in the phylum Balneolaeota.</title>
        <authorList>
            <person name="Zhilina T.N."/>
            <person name="Sorokin D.Y."/>
            <person name="Zavarzina D.G."/>
            <person name="Toshchakov S.V."/>
            <person name="Kublanov I.V."/>
        </authorList>
    </citation>
    <scope>NUCLEOTIDE SEQUENCE</scope>
    <source>
        <strain evidence="15">Z-1702</strain>
    </source>
</reference>
<organism evidence="15 16">
    <name type="scientific">Natronogracilivirga saccharolytica</name>
    <dbReference type="NCBI Taxonomy" id="2812953"/>
    <lineage>
        <taxon>Bacteria</taxon>
        <taxon>Pseudomonadati</taxon>
        <taxon>Balneolota</taxon>
        <taxon>Balneolia</taxon>
        <taxon>Balneolales</taxon>
        <taxon>Cyclonatronaceae</taxon>
        <taxon>Natronogracilivirga</taxon>
    </lineage>
</organism>
<evidence type="ECO:0000256" key="7">
    <source>
        <dbReference type="ARBA" id="ARBA00022676"/>
    </source>
</evidence>
<dbReference type="FunFam" id="3.20.20.70:FF:000030">
    <property type="entry name" value="Nicotinate-nucleotide pyrophosphorylase, carboxylating"/>
    <property type="match status" value="1"/>
</dbReference>
<dbReference type="InterPro" id="IPR027277">
    <property type="entry name" value="NadC/ModD"/>
</dbReference>
<comment type="caution">
    <text evidence="15">The sequence shown here is derived from an EMBL/GenBank/DDBJ whole genome shotgun (WGS) entry which is preliminary data.</text>
</comment>
<evidence type="ECO:0000256" key="11">
    <source>
        <dbReference type="ARBA" id="ARBA00069173"/>
    </source>
</evidence>
<comment type="subunit">
    <text evidence="4">Hexamer formed by 3 homodimers.</text>
</comment>
<dbReference type="Gene3D" id="3.20.20.70">
    <property type="entry name" value="Aldolase class I"/>
    <property type="match status" value="1"/>
</dbReference>
<proteinExistence type="inferred from homology"/>
<dbReference type="SUPFAM" id="SSF54675">
    <property type="entry name" value="Nicotinate/Quinolinate PRTase N-terminal domain-like"/>
    <property type="match status" value="1"/>
</dbReference>
<dbReference type="NCBIfam" id="TIGR00078">
    <property type="entry name" value="nadC"/>
    <property type="match status" value="1"/>
</dbReference>
<comment type="catalytic activity">
    <reaction evidence="10">
        <text>nicotinate beta-D-ribonucleotide + CO2 + diphosphate = quinolinate + 5-phospho-alpha-D-ribose 1-diphosphate + 2 H(+)</text>
        <dbReference type="Rhea" id="RHEA:12733"/>
        <dbReference type="ChEBI" id="CHEBI:15378"/>
        <dbReference type="ChEBI" id="CHEBI:16526"/>
        <dbReference type="ChEBI" id="CHEBI:29959"/>
        <dbReference type="ChEBI" id="CHEBI:33019"/>
        <dbReference type="ChEBI" id="CHEBI:57502"/>
        <dbReference type="ChEBI" id="CHEBI:58017"/>
        <dbReference type="EC" id="2.4.2.19"/>
    </reaction>
</comment>
<gene>
    <name evidence="15" type="primary">nadC</name>
    <name evidence="15" type="ORF">NATSA_02270</name>
</gene>
<dbReference type="GO" id="GO:0009435">
    <property type="term" value="P:NAD+ biosynthetic process"/>
    <property type="evidence" value="ECO:0007669"/>
    <property type="project" value="UniProtKB-UniPathway"/>
</dbReference>
<evidence type="ECO:0000256" key="2">
    <source>
        <dbReference type="ARBA" id="ARBA00004893"/>
    </source>
</evidence>
<dbReference type="PIRSF" id="PIRSF006250">
    <property type="entry name" value="NadC_ModD"/>
    <property type="match status" value="1"/>
</dbReference>
<evidence type="ECO:0000256" key="8">
    <source>
        <dbReference type="ARBA" id="ARBA00022679"/>
    </source>
</evidence>
<dbReference type="InterPro" id="IPR013785">
    <property type="entry name" value="Aldolase_TIM"/>
</dbReference>
<evidence type="ECO:0000259" key="14">
    <source>
        <dbReference type="Pfam" id="PF02749"/>
    </source>
</evidence>
<comment type="pathway">
    <text evidence="2">Cofactor biosynthesis; NAD(+) biosynthesis; nicotinate D-ribonucleotide from quinolinate: step 1/1.</text>
</comment>
<dbReference type="AlphaFoldDB" id="A0A8J7UTM3"/>
<comment type="similarity">
    <text evidence="3 12">Belongs to the NadC/ModD family.</text>
</comment>
<dbReference type="InterPro" id="IPR002638">
    <property type="entry name" value="Quinolinate_PRibosylTrfase_C"/>
</dbReference>
<dbReference type="EC" id="2.4.2.19" evidence="5"/>
<evidence type="ECO:0000313" key="15">
    <source>
        <dbReference type="EMBL" id="MBP3191480.1"/>
    </source>
</evidence>
<protein>
    <recommendedName>
        <fullName evidence="11">Probable nicotinate-nucleotide pyrophosphorylase [carboxylating]</fullName>
        <ecNumber evidence="5">2.4.2.19</ecNumber>
    </recommendedName>
    <alternativeName>
        <fullName evidence="9">Quinolinate phosphoribosyltransferase [decarboxylating]</fullName>
    </alternativeName>
</protein>
<dbReference type="InterPro" id="IPR037128">
    <property type="entry name" value="Quinolinate_PRibosylTase_N_sf"/>
</dbReference>
<dbReference type="InterPro" id="IPR036068">
    <property type="entry name" value="Nicotinate_pribotase-like_C"/>
</dbReference>
<sequence>MQEWPEHVDRIVTLALEEDIGRGDITTDAIFSGDETGSAVLVAKENGVLAGLDLVDFIIGKLDKDITFHTGRNDGDIVAGGSVIATLEGPMAPMLSAERTILNFFQRMCGIATRTRKYVRALSSTKTKILDTRKTAPGHRYLDKLAVRAGGGENHRMRLDDRFLIKENHIRMAGSIAAAVSRCRAYRSKHNTEAPLEIEVTSLAELDKLLAAEPVEYVMLDNMLLEEMREAVRRINGRILTEVSGNVTLDRVPEIAGAGVDFISSGELTHSVRAMDISMLVRERSGG</sequence>
<evidence type="ECO:0000313" key="16">
    <source>
        <dbReference type="Proteomes" id="UP000673975"/>
    </source>
</evidence>
<keyword evidence="7 12" id="KW-0328">Glycosyltransferase</keyword>
<name>A0A8J7UTM3_9BACT</name>
<dbReference type="Proteomes" id="UP000673975">
    <property type="component" value="Unassembled WGS sequence"/>
</dbReference>
<keyword evidence="16" id="KW-1185">Reference proteome</keyword>
<dbReference type="GO" id="GO:0005737">
    <property type="term" value="C:cytoplasm"/>
    <property type="evidence" value="ECO:0007669"/>
    <property type="project" value="TreeGrafter"/>
</dbReference>
<dbReference type="Pfam" id="PF01729">
    <property type="entry name" value="QRPTase_C"/>
    <property type="match status" value="1"/>
</dbReference>
<dbReference type="EMBL" id="JAFIDN010000001">
    <property type="protein sequence ID" value="MBP3191480.1"/>
    <property type="molecule type" value="Genomic_DNA"/>
</dbReference>
<dbReference type="PANTHER" id="PTHR32179:SF3">
    <property type="entry name" value="NICOTINATE-NUCLEOTIDE PYROPHOSPHORYLASE [CARBOXYLATING]"/>
    <property type="match status" value="1"/>
</dbReference>
<dbReference type="SUPFAM" id="SSF51690">
    <property type="entry name" value="Nicotinate/Quinolinate PRTase C-terminal domain-like"/>
    <property type="match status" value="1"/>
</dbReference>
<keyword evidence="6" id="KW-0662">Pyridine nucleotide biosynthesis</keyword>
<evidence type="ECO:0000256" key="9">
    <source>
        <dbReference type="ARBA" id="ARBA00033102"/>
    </source>
</evidence>
<accession>A0A8J7UTM3</accession>
<evidence type="ECO:0000256" key="1">
    <source>
        <dbReference type="ARBA" id="ARBA00003237"/>
    </source>
</evidence>
<evidence type="ECO:0000259" key="13">
    <source>
        <dbReference type="Pfam" id="PF01729"/>
    </source>
</evidence>
<evidence type="ECO:0000256" key="3">
    <source>
        <dbReference type="ARBA" id="ARBA00009400"/>
    </source>
</evidence>
<feature type="domain" description="Quinolinate phosphoribosyl transferase C-terminal" evidence="13">
    <location>
        <begin position="111"/>
        <end position="279"/>
    </location>
</feature>
<dbReference type="RefSeq" id="WP_210510026.1">
    <property type="nucleotide sequence ID" value="NZ_JAFIDN010000001.1"/>
</dbReference>
<feature type="domain" description="Quinolinate phosphoribosyl transferase N-terminal" evidence="14">
    <location>
        <begin position="24"/>
        <end position="109"/>
    </location>
</feature>
<dbReference type="UniPathway" id="UPA00253">
    <property type="reaction ID" value="UER00331"/>
</dbReference>
<dbReference type="InterPro" id="IPR022412">
    <property type="entry name" value="Quinolinate_PRibosylTrfase_N"/>
</dbReference>